<dbReference type="STRING" id="1579979.WM2015_1069"/>
<organism evidence="1 2">
    <name type="scientific">Wenzhouxiangella marina</name>
    <dbReference type="NCBI Taxonomy" id="1579979"/>
    <lineage>
        <taxon>Bacteria</taxon>
        <taxon>Pseudomonadati</taxon>
        <taxon>Pseudomonadota</taxon>
        <taxon>Gammaproteobacteria</taxon>
        <taxon>Chromatiales</taxon>
        <taxon>Wenzhouxiangellaceae</taxon>
        <taxon>Wenzhouxiangella</taxon>
    </lineage>
</organism>
<evidence type="ECO:0000313" key="1">
    <source>
        <dbReference type="EMBL" id="AKS41445.1"/>
    </source>
</evidence>
<sequence>MTFHRLMMIPLLVIFLAACSGQTVQASNSDPNLLIMGEDYDDDTVPRDSRVFRRVLNALSNQLNDEGFSVYDETALTLDDFAQGRVRRTDAELIDIARSIDQPPIDVVVMFSIYASAQDVGYTTRVRARVEGRLLNVRTGQRLGNFELPSPREWNAPPNCSRECILETIGEYSRILANDVGAVLTEKLAWMVDGGGQAPGGGMDNAYTLVFDGFTPDEMMTFEEYLVIFSGYRDHRPTYSGARRQELWYESQIETARLNRNLQRMLQEVGLRGVVTFSGNTFTVRKITLRGERPRPDANDDW</sequence>
<dbReference type="KEGG" id="wma:WM2015_1069"/>
<dbReference type="RefSeq" id="WP_049725083.1">
    <property type="nucleotide sequence ID" value="NZ_CP012154.1"/>
</dbReference>
<dbReference type="Proteomes" id="UP000066624">
    <property type="component" value="Chromosome"/>
</dbReference>
<dbReference type="PROSITE" id="PS51257">
    <property type="entry name" value="PROKAR_LIPOPROTEIN"/>
    <property type="match status" value="1"/>
</dbReference>
<dbReference type="AlphaFoldDB" id="A0A0K0XUV1"/>
<name>A0A0K0XUV1_9GAMM</name>
<keyword evidence="2" id="KW-1185">Reference proteome</keyword>
<dbReference type="OrthoDB" id="5446097at2"/>
<gene>
    <name evidence="1" type="ORF">WM2015_1069</name>
</gene>
<dbReference type="EMBL" id="CP012154">
    <property type="protein sequence ID" value="AKS41445.1"/>
    <property type="molecule type" value="Genomic_DNA"/>
</dbReference>
<proteinExistence type="predicted"/>
<protein>
    <submittedName>
        <fullName evidence="1">Uncharacterized protein</fullName>
    </submittedName>
</protein>
<evidence type="ECO:0000313" key="2">
    <source>
        <dbReference type="Proteomes" id="UP000066624"/>
    </source>
</evidence>
<reference evidence="1 2" key="1">
    <citation type="submission" date="2015-07" db="EMBL/GenBank/DDBJ databases">
        <authorList>
            <person name="Noorani M."/>
        </authorList>
    </citation>
    <scope>NUCLEOTIDE SEQUENCE [LARGE SCALE GENOMIC DNA]</scope>
    <source>
        <strain evidence="1 2">KCTC 42284</strain>
    </source>
</reference>
<dbReference type="PATRIC" id="fig|1579979.3.peg.1092"/>
<accession>A0A0K0XUV1</accession>